<dbReference type="InterPro" id="IPR036388">
    <property type="entry name" value="WH-like_DNA-bd_sf"/>
</dbReference>
<evidence type="ECO:0000313" key="6">
    <source>
        <dbReference type="Proteomes" id="UP000036356"/>
    </source>
</evidence>
<dbReference type="PATRIC" id="fig|476652.3.peg.897"/>
<dbReference type="STRING" id="476652.DEAC_c08740"/>
<keyword evidence="6" id="KW-1185">Reference proteome</keyword>
<dbReference type="InterPro" id="IPR000524">
    <property type="entry name" value="Tscrpt_reg_HTH_GntR"/>
</dbReference>
<dbReference type="Gene3D" id="1.10.10.10">
    <property type="entry name" value="Winged helix-like DNA-binding domain superfamily/Winged helix DNA-binding domain"/>
    <property type="match status" value="1"/>
</dbReference>
<reference evidence="5 6" key="1">
    <citation type="submission" date="2015-06" db="EMBL/GenBank/DDBJ databases">
        <title>Draft genome of the moderately acidophilic sulfate reducer Candidatus Desulfosporosinus acididurans strain M1.</title>
        <authorList>
            <person name="Poehlein A."/>
            <person name="Petzsch P."/>
            <person name="Johnson B.D."/>
            <person name="Schloemann M."/>
            <person name="Daniel R."/>
            <person name="Muehling M."/>
        </authorList>
    </citation>
    <scope>NUCLEOTIDE SEQUENCE [LARGE SCALE GENOMIC DNA]</scope>
    <source>
        <strain evidence="5 6">M1</strain>
    </source>
</reference>
<dbReference type="CDD" id="cd07377">
    <property type="entry name" value="WHTH_GntR"/>
    <property type="match status" value="1"/>
</dbReference>
<name>A0A0J1FU13_9FIRM</name>
<dbReference type="InterPro" id="IPR036390">
    <property type="entry name" value="WH_DNA-bd_sf"/>
</dbReference>
<dbReference type="PANTHER" id="PTHR38445:SF10">
    <property type="entry name" value="GNTR-FAMILY TRANSCRIPTIONAL REGULATOR"/>
    <property type="match status" value="1"/>
</dbReference>
<dbReference type="SUPFAM" id="SSF46785">
    <property type="entry name" value="Winged helix' DNA-binding domain"/>
    <property type="match status" value="1"/>
</dbReference>
<proteinExistence type="predicted"/>
<sequence>MILNSDSMKPIYIQISEWLETEILRANLKEGERIYSQYQLAEMFNINPATAAKGLNILVDETIAYKKRGLGLFVAPNAKQFILHKRRSQVLKQLINEIVLEAKHLDVKETELMDLIHQVFNEIEEDKE</sequence>
<evidence type="ECO:0000256" key="3">
    <source>
        <dbReference type="ARBA" id="ARBA00023163"/>
    </source>
</evidence>
<dbReference type="PANTHER" id="PTHR38445">
    <property type="entry name" value="HTH-TYPE TRANSCRIPTIONAL REPRESSOR YTRA"/>
    <property type="match status" value="1"/>
</dbReference>
<evidence type="ECO:0000313" key="5">
    <source>
        <dbReference type="EMBL" id="KLU66940.1"/>
    </source>
</evidence>
<dbReference type="Proteomes" id="UP000036356">
    <property type="component" value="Unassembled WGS sequence"/>
</dbReference>
<gene>
    <name evidence="5" type="primary">ytrA_2</name>
    <name evidence="5" type="ORF">DEAC_c08740</name>
</gene>
<evidence type="ECO:0000256" key="2">
    <source>
        <dbReference type="ARBA" id="ARBA00023125"/>
    </source>
</evidence>
<dbReference type="GO" id="GO:0003700">
    <property type="term" value="F:DNA-binding transcription factor activity"/>
    <property type="evidence" value="ECO:0007669"/>
    <property type="project" value="InterPro"/>
</dbReference>
<protein>
    <submittedName>
        <fullName evidence="5">HTH-type transcriptional repressor YtrA</fullName>
    </submittedName>
</protein>
<keyword evidence="2" id="KW-0238">DNA-binding</keyword>
<dbReference type="EMBL" id="LDZY01000003">
    <property type="protein sequence ID" value="KLU66940.1"/>
    <property type="molecule type" value="Genomic_DNA"/>
</dbReference>
<keyword evidence="3" id="KW-0804">Transcription</keyword>
<dbReference type="AlphaFoldDB" id="A0A0J1FU13"/>
<dbReference type="GO" id="GO:0003677">
    <property type="term" value="F:DNA binding"/>
    <property type="evidence" value="ECO:0007669"/>
    <property type="project" value="UniProtKB-KW"/>
</dbReference>
<evidence type="ECO:0000256" key="1">
    <source>
        <dbReference type="ARBA" id="ARBA00023015"/>
    </source>
</evidence>
<dbReference type="PROSITE" id="PS50949">
    <property type="entry name" value="HTH_GNTR"/>
    <property type="match status" value="1"/>
</dbReference>
<evidence type="ECO:0000259" key="4">
    <source>
        <dbReference type="PROSITE" id="PS50949"/>
    </source>
</evidence>
<organism evidence="5 6">
    <name type="scientific">Desulfosporosinus acididurans</name>
    <dbReference type="NCBI Taxonomy" id="476652"/>
    <lineage>
        <taxon>Bacteria</taxon>
        <taxon>Bacillati</taxon>
        <taxon>Bacillota</taxon>
        <taxon>Clostridia</taxon>
        <taxon>Eubacteriales</taxon>
        <taxon>Desulfitobacteriaceae</taxon>
        <taxon>Desulfosporosinus</taxon>
    </lineage>
</organism>
<feature type="domain" description="HTH gntR-type" evidence="4">
    <location>
        <begin position="9"/>
        <end position="77"/>
    </location>
</feature>
<dbReference type="SMART" id="SM00345">
    <property type="entry name" value="HTH_GNTR"/>
    <property type="match status" value="1"/>
</dbReference>
<keyword evidence="1" id="KW-0805">Transcription regulation</keyword>
<accession>A0A0J1FU13</accession>
<comment type="caution">
    <text evidence="5">The sequence shown here is derived from an EMBL/GenBank/DDBJ whole genome shotgun (WGS) entry which is preliminary data.</text>
</comment>